<keyword evidence="5 16" id="KW-0328">Glycosyltransferase</keyword>
<feature type="transmembrane region" description="Helical" evidence="16">
    <location>
        <begin position="355"/>
        <end position="374"/>
    </location>
</feature>
<keyword evidence="16" id="KW-0997">Cell inner membrane</keyword>
<keyword evidence="13 16" id="KW-0961">Cell wall biogenesis/degradation</keyword>
<evidence type="ECO:0000256" key="16">
    <source>
        <dbReference type="HAMAP-Rule" id="MF_00913"/>
    </source>
</evidence>
<dbReference type="NCBIfam" id="TIGR02614">
    <property type="entry name" value="ftsW"/>
    <property type="match status" value="1"/>
</dbReference>
<evidence type="ECO:0000256" key="3">
    <source>
        <dbReference type="ARBA" id="ARBA00022475"/>
    </source>
</evidence>
<evidence type="ECO:0000256" key="13">
    <source>
        <dbReference type="ARBA" id="ARBA00023316"/>
    </source>
</evidence>
<evidence type="ECO:0000256" key="6">
    <source>
        <dbReference type="ARBA" id="ARBA00022679"/>
    </source>
</evidence>
<dbReference type="Proteomes" id="UP001465153">
    <property type="component" value="Unassembled WGS sequence"/>
</dbReference>
<organism evidence="17 18">
    <name type="scientific">Sessilibacter corallicola</name>
    <dbReference type="NCBI Taxonomy" id="2904075"/>
    <lineage>
        <taxon>Bacteria</taxon>
        <taxon>Pseudomonadati</taxon>
        <taxon>Pseudomonadota</taxon>
        <taxon>Gammaproteobacteria</taxon>
        <taxon>Cellvibrionales</taxon>
        <taxon>Cellvibrionaceae</taxon>
        <taxon>Sessilibacter</taxon>
    </lineage>
</organism>
<feature type="transmembrane region" description="Helical" evidence="16">
    <location>
        <begin position="27"/>
        <end position="45"/>
    </location>
</feature>
<evidence type="ECO:0000256" key="9">
    <source>
        <dbReference type="ARBA" id="ARBA00022984"/>
    </source>
</evidence>
<evidence type="ECO:0000256" key="10">
    <source>
        <dbReference type="ARBA" id="ARBA00022989"/>
    </source>
</evidence>
<evidence type="ECO:0000256" key="14">
    <source>
        <dbReference type="ARBA" id="ARBA00038053"/>
    </source>
</evidence>
<evidence type="ECO:0000313" key="18">
    <source>
        <dbReference type="Proteomes" id="UP001465153"/>
    </source>
</evidence>
<comment type="function">
    <text evidence="16">Peptidoglycan polymerase that is essential for cell division.</text>
</comment>
<feature type="transmembrane region" description="Helical" evidence="16">
    <location>
        <begin position="286"/>
        <end position="307"/>
    </location>
</feature>
<feature type="transmembrane region" description="Helical" evidence="16">
    <location>
        <begin position="65"/>
        <end position="83"/>
    </location>
</feature>
<keyword evidence="9 16" id="KW-0573">Peptidoglycan synthesis</keyword>
<feature type="transmembrane region" description="Helical" evidence="16">
    <location>
        <begin position="319"/>
        <end position="343"/>
    </location>
</feature>
<feature type="transmembrane region" description="Helical" evidence="16">
    <location>
        <begin position="203"/>
        <end position="223"/>
    </location>
</feature>
<reference evidence="17 18" key="1">
    <citation type="submission" date="2024-04" db="EMBL/GenBank/DDBJ databases">
        <title>Draft genome sequence of Sessilibacter corallicola NBRC 116591.</title>
        <authorList>
            <person name="Miyakawa T."/>
            <person name="Kusuya Y."/>
            <person name="Miura T."/>
        </authorList>
    </citation>
    <scope>NUCLEOTIDE SEQUENCE [LARGE SCALE GENOMIC DNA]</scope>
    <source>
        <strain evidence="17 18">KU-00831-HH</strain>
    </source>
</reference>
<feature type="transmembrane region" description="Helical" evidence="16">
    <location>
        <begin position="179"/>
        <end position="196"/>
    </location>
</feature>
<comment type="subcellular location">
    <subcellularLocation>
        <location evidence="16">Cell inner membrane</location>
        <topology evidence="16">Multi-pass membrane protein</topology>
    </subcellularLocation>
    <subcellularLocation>
        <location evidence="1">Cell membrane</location>
        <topology evidence="1">Multi-pass membrane protein</topology>
    </subcellularLocation>
    <text evidence="16">Localizes to the division septum.</text>
</comment>
<evidence type="ECO:0000256" key="8">
    <source>
        <dbReference type="ARBA" id="ARBA00022960"/>
    </source>
</evidence>
<evidence type="ECO:0000256" key="5">
    <source>
        <dbReference type="ARBA" id="ARBA00022676"/>
    </source>
</evidence>
<evidence type="ECO:0000256" key="12">
    <source>
        <dbReference type="ARBA" id="ARBA00023306"/>
    </source>
</evidence>
<evidence type="ECO:0000256" key="7">
    <source>
        <dbReference type="ARBA" id="ARBA00022692"/>
    </source>
</evidence>
<dbReference type="GO" id="GO:0051301">
    <property type="term" value="P:cell division"/>
    <property type="evidence" value="ECO:0007669"/>
    <property type="project" value="UniProtKB-KW"/>
</dbReference>
<dbReference type="EC" id="2.4.99.28" evidence="16"/>
<comment type="caution">
    <text evidence="17">The sequence shown here is derived from an EMBL/GenBank/DDBJ whole genome shotgun (WGS) entry which is preliminary data.</text>
</comment>
<comment type="catalytic activity">
    <reaction evidence="15 16">
        <text>[GlcNAc-(1-&gt;4)-Mur2Ac(oyl-L-Ala-gamma-D-Glu-L-Lys-D-Ala-D-Ala)](n)-di-trans,octa-cis-undecaprenyl diphosphate + beta-D-GlcNAc-(1-&gt;4)-Mur2Ac(oyl-L-Ala-gamma-D-Glu-L-Lys-D-Ala-D-Ala)-di-trans,octa-cis-undecaprenyl diphosphate = [GlcNAc-(1-&gt;4)-Mur2Ac(oyl-L-Ala-gamma-D-Glu-L-Lys-D-Ala-D-Ala)](n+1)-di-trans,octa-cis-undecaprenyl diphosphate + di-trans,octa-cis-undecaprenyl diphosphate + H(+)</text>
        <dbReference type="Rhea" id="RHEA:23708"/>
        <dbReference type="Rhea" id="RHEA-COMP:9602"/>
        <dbReference type="Rhea" id="RHEA-COMP:9603"/>
        <dbReference type="ChEBI" id="CHEBI:15378"/>
        <dbReference type="ChEBI" id="CHEBI:58405"/>
        <dbReference type="ChEBI" id="CHEBI:60033"/>
        <dbReference type="ChEBI" id="CHEBI:78435"/>
        <dbReference type="EC" id="2.4.99.28"/>
    </reaction>
</comment>
<evidence type="ECO:0000313" key="17">
    <source>
        <dbReference type="EMBL" id="GAA6166269.1"/>
    </source>
</evidence>
<keyword evidence="6 16" id="KW-0808">Transferase</keyword>
<proteinExistence type="inferred from homology"/>
<dbReference type="Pfam" id="PF01098">
    <property type="entry name" value="FTSW_RODA_SPOVE"/>
    <property type="match status" value="1"/>
</dbReference>
<keyword evidence="4 16" id="KW-0132">Cell division</keyword>
<dbReference type="EMBL" id="BAABWN010000001">
    <property type="protein sequence ID" value="GAA6166269.1"/>
    <property type="molecule type" value="Genomic_DNA"/>
</dbReference>
<comment type="similarity">
    <text evidence="14 16">Belongs to the SEDS family. FtsW subfamily.</text>
</comment>
<feature type="transmembrane region" description="Helical" evidence="16">
    <location>
        <begin position="156"/>
        <end position="173"/>
    </location>
</feature>
<comment type="pathway">
    <text evidence="2 16">Cell wall biogenesis; peptidoglycan biosynthesis.</text>
</comment>
<evidence type="ECO:0000256" key="2">
    <source>
        <dbReference type="ARBA" id="ARBA00004752"/>
    </source>
</evidence>
<protein>
    <recommendedName>
        <fullName evidence="16">Probable peptidoglycan glycosyltransferase FtsW</fullName>
        <shortName evidence="16">PGT</shortName>
        <ecNumber evidence="16">2.4.99.28</ecNumber>
    </recommendedName>
    <alternativeName>
        <fullName evidence="16">Cell division protein FtsW</fullName>
    </alternativeName>
    <alternativeName>
        <fullName evidence="16">Cell wall polymerase</fullName>
    </alternativeName>
    <alternativeName>
        <fullName evidence="16">Peptidoglycan polymerase</fullName>
        <shortName evidence="16">PG polymerase</shortName>
    </alternativeName>
</protein>
<dbReference type="InterPro" id="IPR001182">
    <property type="entry name" value="FtsW/RodA"/>
</dbReference>
<keyword evidence="7 16" id="KW-0812">Transmembrane</keyword>
<keyword evidence="3 16" id="KW-1003">Cell membrane</keyword>
<dbReference type="HAMAP" id="MF_00913">
    <property type="entry name" value="PGT_FtsW_proteobact"/>
    <property type="match status" value="1"/>
</dbReference>
<dbReference type="RefSeq" id="WP_353301259.1">
    <property type="nucleotide sequence ID" value="NZ_BAABWN010000001.1"/>
</dbReference>
<keyword evidence="11 16" id="KW-0472">Membrane</keyword>
<keyword evidence="8 16" id="KW-0133">Cell shape</keyword>
<keyword evidence="10 16" id="KW-1133">Transmembrane helix</keyword>
<gene>
    <name evidence="16 17" type="primary">ftsW</name>
    <name evidence="17" type="ORF">NBRC116591_00790</name>
</gene>
<name>A0ABQ0A3Q6_9GAMM</name>
<evidence type="ECO:0000256" key="11">
    <source>
        <dbReference type="ARBA" id="ARBA00023136"/>
    </source>
</evidence>
<dbReference type="PANTHER" id="PTHR30474">
    <property type="entry name" value="CELL CYCLE PROTEIN"/>
    <property type="match status" value="1"/>
</dbReference>
<keyword evidence="12 16" id="KW-0131">Cell cycle</keyword>
<evidence type="ECO:0000256" key="1">
    <source>
        <dbReference type="ARBA" id="ARBA00004651"/>
    </source>
</evidence>
<keyword evidence="18" id="KW-1185">Reference proteome</keyword>
<sequence length="392" mass="42926">MISLSYGLPQSFRMPQVTGGFFADKSLLALVLVLLSFGIVMVSSASISFADQHYNDPWFFARRHLVFAVMGIFAALIVAMVPLSLWKNYGWVVLIISIALLVLVLLIGTEVNSGRRWIRIGSINIQASELAKFCSLVFFASYFAKWQSKIKEKSSAVLKPMGVLTVIAALILMEPDLGSTVVLVTAVLAMMFIAGIRLWQCLVVAIAAGGIFSYLVFATPWRLTRFKTFLDPWADQYSNGYQLSQSLIGFGRGEWFGLGLGNSIQKLFFLPEAHTDFIFSIVAEEFGFIGALIVVALFVALIFKAFALAKKAINQDSAFACYIAFGVGVMLACQAFINIGVASGFLPTKGLTLPFISYGGSSLIVTMMFMGLLIRVQKELSQNPQSTVEARN</sequence>
<evidence type="ECO:0000256" key="4">
    <source>
        <dbReference type="ARBA" id="ARBA00022618"/>
    </source>
</evidence>
<dbReference type="InterPro" id="IPR013437">
    <property type="entry name" value="FtsW"/>
</dbReference>
<accession>A0ABQ0A3Q6</accession>
<evidence type="ECO:0000256" key="15">
    <source>
        <dbReference type="ARBA" id="ARBA00049902"/>
    </source>
</evidence>
<feature type="transmembrane region" description="Helical" evidence="16">
    <location>
        <begin position="89"/>
        <end position="109"/>
    </location>
</feature>
<dbReference type="PANTHER" id="PTHR30474:SF2">
    <property type="entry name" value="PEPTIDOGLYCAN GLYCOSYLTRANSFERASE FTSW-RELATED"/>
    <property type="match status" value="1"/>
</dbReference>